<reference evidence="3 4" key="1">
    <citation type="submission" date="2018-01" db="EMBL/GenBank/DDBJ databases">
        <title>Saezia sanguinis gen. nov., sp. nov., in the order Burkholderiales isolated from human blood.</title>
        <authorList>
            <person name="Medina-Pascual M.J."/>
            <person name="Valdezate S."/>
            <person name="Monzon S."/>
            <person name="Cuesta I."/>
            <person name="Carrasco G."/>
            <person name="Villalon P."/>
            <person name="Saez-Nieto J.A."/>
        </authorList>
    </citation>
    <scope>NUCLEOTIDE SEQUENCE [LARGE SCALE GENOMIC DNA]</scope>
    <source>
        <strain evidence="3 4">CNM695-12</strain>
    </source>
</reference>
<comment type="caution">
    <text evidence="3">The sequence shown here is derived from an EMBL/GenBank/DDBJ whole genome shotgun (WGS) entry which is preliminary data.</text>
</comment>
<feature type="region of interest" description="Disordered" evidence="1">
    <location>
        <begin position="44"/>
        <end position="74"/>
    </location>
</feature>
<protein>
    <recommendedName>
        <fullName evidence="2">Transcription factor zinc-finger domain-containing protein</fullName>
    </recommendedName>
</protein>
<sequence length="101" mass="11061">MFCPRCHSVQLAVAHYQDIEIDHCEQCHGIWLDKNELQKIIERETADRNGDGDSYETDLGADHTSNEADTLPTDLDGSAIADIGEAAGGDIWDFLGSLADL</sequence>
<dbReference type="EMBL" id="PQSP01000010">
    <property type="protein sequence ID" value="RUS65673.1"/>
    <property type="molecule type" value="Genomic_DNA"/>
</dbReference>
<dbReference type="AlphaFoldDB" id="A0A433SAA1"/>
<dbReference type="OrthoDB" id="9814037at2"/>
<dbReference type="Pfam" id="PF13453">
    <property type="entry name" value="Zn_ribbon_TFIIB"/>
    <property type="match status" value="1"/>
</dbReference>
<dbReference type="RefSeq" id="WP_126980923.1">
    <property type="nucleotide sequence ID" value="NZ_PQSP01000010.1"/>
</dbReference>
<organism evidence="3 4">
    <name type="scientific">Saezia sanguinis</name>
    <dbReference type="NCBI Taxonomy" id="1965230"/>
    <lineage>
        <taxon>Bacteria</taxon>
        <taxon>Pseudomonadati</taxon>
        <taxon>Pseudomonadota</taxon>
        <taxon>Betaproteobacteria</taxon>
        <taxon>Burkholderiales</taxon>
        <taxon>Saeziaceae</taxon>
        <taxon>Saezia</taxon>
    </lineage>
</organism>
<gene>
    <name evidence="3" type="ORF">CUZ56_02759</name>
</gene>
<evidence type="ECO:0000256" key="1">
    <source>
        <dbReference type="SAM" id="MobiDB-lite"/>
    </source>
</evidence>
<name>A0A433SAA1_9BURK</name>
<evidence type="ECO:0000259" key="2">
    <source>
        <dbReference type="Pfam" id="PF13453"/>
    </source>
</evidence>
<evidence type="ECO:0000313" key="4">
    <source>
        <dbReference type="Proteomes" id="UP000286947"/>
    </source>
</evidence>
<dbReference type="InterPro" id="IPR027392">
    <property type="entry name" value="TF_Znf"/>
</dbReference>
<proteinExistence type="predicted"/>
<accession>A0A433SAA1</accession>
<keyword evidence="4" id="KW-1185">Reference proteome</keyword>
<dbReference type="Proteomes" id="UP000286947">
    <property type="component" value="Unassembled WGS sequence"/>
</dbReference>
<evidence type="ECO:0000313" key="3">
    <source>
        <dbReference type="EMBL" id="RUS65673.1"/>
    </source>
</evidence>
<feature type="domain" description="Transcription factor zinc-finger" evidence="2">
    <location>
        <begin position="3"/>
        <end position="43"/>
    </location>
</feature>